<gene>
    <name evidence="3" type="ORF">CVLEPA_LOCUS27613</name>
</gene>
<keyword evidence="2" id="KW-1133">Transmembrane helix</keyword>
<proteinExistence type="predicted"/>
<evidence type="ECO:0000256" key="2">
    <source>
        <dbReference type="SAM" id="Phobius"/>
    </source>
</evidence>
<organism evidence="3 4">
    <name type="scientific">Clavelina lepadiformis</name>
    <name type="common">Light-bulb sea squirt</name>
    <name type="synonym">Ascidia lepadiformis</name>
    <dbReference type="NCBI Taxonomy" id="159417"/>
    <lineage>
        <taxon>Eukaryota</taxon>
        <taxon>Metazoa</taxon>
        <taxon>Chordata</taxon>
        <taxon>Tunicata</taxon>
        <taxon>Ascidiacea</taxon>
        <taxon>Aplousobranchia</taxon>
        <taxon>Clavelinidae</taxon>
        <taxon>Clavelina</taxon>
    </lineage>
</organism>
<evidence type="ECO:0000313" key="3">
    <source>
        <dbReference type="EMBL" id="CAK8694227.1"/>
    </source>
</evidence>
<reference evidence="3 4" key="1">
    <citation type="submission" date="2024-02" db="EMBL/GenBank/DDBJ databases">
        <authorList>
            <person name="Daric V."/>
            <person name="Darras S."/>
        </authorList>
    </citation>
    <scope>NUCLEOTIDE SEQUENCE [LARGE SCALE GENOMIC DNA]</scope>
</reference>
<accession>A0ABP0GRI3</accession>
<feature type="transmembrane region" description="Helical" evidence="2">
    <location>
        <begin position="194"/>
        <end position="218"/>
    </location>
</feature>
<feature type="transmembrane region" description="Helical" evidence="2">
    <location>
        <begin position="24"/>
        <end position="48"/>
    </location>
</feature>
<protein>
    <submittedName>
        <fullName evidence="3">Uncharacterized protein</fullName>
    </submittedName>
</protein>
<keyword evidence="4" id="KW-1185">Reference proteome</keyword>
<name>A0ABP0GRI3_CLALP</name>
<keyword evidence="2" id="KW-0472">Membrane</keyword>
<comment type="caution">
    <text evidence="3">The sequence shown here is derived from an EMBL/GenBank/DDBJ whole genome shotgun (WGS) entry which is preliminary data.</text>
</comment>
<dbReference type="EMBL" id="CAWYQH010000141">
    <property type="protein sequence ID" value="CAK8694227.1"/>
    <property type="molecule type" value="Genomic_DNA"/>
</dbReference>
<dbReference type="Proteomes" id="UP001642483">
    <property type="component" value="Unassembled WGS sequence"/>
</dbReference>
<evidence type="ECO:0000256" key="1">
    <source>
        <dbReference type="SAM" id="MobiDB-lite"/>
    </source>
</evidence>
<feature type="region of interest" description="Disordered" evidence="1">
    <location>
        <begin position="253"/>
        <end position="278"/>
    </location>
</feature>
<feature type="transmembrane region" description="Helical" evidence="2">
    <location>
        <begin position="141"/>
        <end position="174"/>
    </location>
</feature>
<sequence>MPIEMNNTNSTESEPYIRWKHADWLIAEVINSLLILSTLWIIFSLIHFGIKHKKWSKNQTGNADKLTGGIVYTLTVVCAILALVRFIVDQFAFNIGIGIGFDKECEVLADAVLVLYFLVISAVYAFLWLRQRIFYANNMLFVNVGIFLKVLSSSSYVILFLAGLAGLLLTTIPVNHPSSPEGCVYVESEEIGPVAWMIFLVVLVAGQTTLVGLFIYPLKRDFIQSIRGCCPSLFHSGNTDKTRSCSVATIQTSKNEDETSTKNTTITKSKKESKIKSSKTQMLFSPLLSEDSLKRVEKKSENTRTSDVVRSG</sequence>
<feature type="transmembrane region" description="Helical" evidence="2">
    <location>
        <begin position="108"/>
        <end position="129"/>
    </location>
</feature>
<feature type="transmembrane region" description="Helical" evidence="2">
    <location>
        <begin position="69"/>
        <end position="88"/>
    </location>
</feature>
<keyword evidence="2" id="KW-0812">Transmembrane</keyword>
<evidence type="ECO:0000313" key="4">
    <source>
        <dbReference type="Proteomes" id="UP001642483"/>
    </source>
</evidence>